<evidence type="ECO:0000313" key="11">
    <source>
        <dbReference type="EMBL" id="KAI5444989.1"/>
    </source>
</evidence>
<dbReference type="InterPro" id="IPR001077">
    <property type="entry name" value="COMT_C"/>
</dbReference>
<evidence type="ECO:0000256" key="6">
    <source>
        <dbReference type="ARBA" id="ARBA00039011"/>
    </source>
</evidence>
<dbReference type="InterPro" id="IPR029063">
    <property type="entry name" value="SAM-dependent_MTases_sf"/>
</dbReference>
<dbReference type="GO" id="GO:0032259">
    <property type="term" value="P:methylation"/>
    <property type="evidence" value="ECO:0007669"/>
    <property type="project" value="UniProtKB-KW"/>
</dbReference>
<dbReference type="InterPro" id="IPR012967">
    <property type="entry name" value="COMT_dimerisation"/>
</dbReference>
<dbReference type="GO" id="GO:0009809">
    <property type="term" value="P:lignin biosynthetic process"/>
    <property type="evidence" value="ECO:0007669"/>
    <property type="project" value="UniProtKB-KW"/>
</dbReference>
<dbReference type="SUPFAM" id="SSF46785">
    <property type="entry name" value="Winged helix' DNA-binding domain"/>
    <property type="match status" value="1"/>
</dbReference>
<evidence type="ECO:0000256" key="8">
    <source>
        <dbReference type="PIRSR" id="PIRSR005739-1"/>
    </source>
</evidence>
<dbReference type="PROSITE" id="PS51683">
    <property type="entry name" value="SAM_OMT_II"/>
    <property type="match status" value="1"/>
</dbReference>
<sequence length="373" mass="42461">MNMTCESQNKEMREEQETLKDEEESFAYAIQLAISIALPMALQCAIELGVFEVLQKAGKDNYLSADDIVSRLTNINNPKASKMLDRILALLASHSVLNCRIIPHEENHFDSFQRHYSITCVSNFFAPNSDGVSLTPLIALNNDKVILASWSQLKDAIQLGGTAFNKAHGTHIFDYPKLDSRFNQIFNTAMKNHSTIVMKRVLECYDDFENIKRLVDVGGGLGININLITSKYNHVQGINFDLPHVIQHAPSYPGVEHIGGDMFECVPKGDAIFMKWILHDWSNERCLKLMKNCYDAIPNDGKVIVLEALLPVMPKNEVVWKSISQMDILMMTHCLEGKERTEHEFKDLATKAGFRGIKYRCCIYNFWVMEFFK</sequence>
<dbReference type="EC" id="2.1.1.68" evidence="6"/>
<gene>
    <name evidence="11" type="ORF">KIW84_013315</name>
</gene>
<comment type="caution">
    <text evidence="11">The sequence shown here is derived from an EMBL/GenBank/DDBJ whole genome shotgun (WGS) entry which is preliminary data.</text>
</comment>
<accession>A0A9D5BJP1</accession>
<dbReference type="GO" id="GO:0047763">
    <property type="term" value="F:caffeate O-methyltransferase activity"/>
    <property type="evidence" value="ECO:0007669"/>
    <property type="project" value="UniProtKB-EC"/>
</dbReference>
<dbReference type="Pfam" id="PF08100">
    <property type="entry name" value="Dimerisation"/>
    <property type="match status" value="1"/>
</dbReference>
<dbReference type="PANTHER" id="PTHR11746">
    <property type="entry name" value="O-METHYLTRANSFERASE"/>
    <property type="match status" value="1"/>
</dbReference>
<evidence type="ECO:0000256" key="4">
    <source>
        <dbReference type="ARBA" id="ARBA00022691"/>
    </source>
</evidence>
<dbReference type="EMBL" id="JAMSHJ010000001">
    <property type="protein sequence ID" value="KAI5444989.1"/>
    <property type="molecule type" value="Genomic_DNA"/>
</dbReference>
<reference evidence="11 12" key="1">
    <citation type="journal article" date="2022" name="Nat. Genet.">
        <title>Improved pea reference genome and pan-genome highlight genomic features and evolutionary characteristics.</title>
        <authorList>
            <person name="Yang T."/>
            <person name="Liu R."/>
            <person name="Luo Y."/>
            <person name="Hu S."/>
            <person name="Wang D."/>
            <person name="Wang C."/>
            <person name="Pandey M.K."/>
            <person name="Ge S."/>
            <person name="Xu Q."/>
            <person name="Li N."/>
            <person name="Li G."/>
            <person name="Huang Y."/>
            <person name="Saxena R.K."/>
            <person name="Ji Y."/>
            <person name="Li M."/>
            <person name="Yan X."/>
            <person name="He Y."/>
            <person name="Liu Y."/>
            <person name="Wang X."/>
            <person name="Xiang C."/>
            <person name="Varshney R.K."/>
            <person name="Ding H."/>
            <person name="Gao S."/>
            <person name="Zong X."/>
        </authorList>
    </citation>
    <scope>NUCLEOTIDE SEQUENCE [LARGE SCALE GENOMIC DNA]</scope>
    <source>
        <strain evidence="11 12">cv. Zhongwan 6</strain>
    </source>
</reference>
<feature type="domain" description="O-methyltransferase dimerisation" evidence="10">
    <location>
        <begin position="31"/>
        <end position="126"/>
    </location>
</feature>
<evidence type="ECO:0000256" key="7">
    <source>
        <dbReference type="ARBA" id="ARBA00045231"/>
    </source>
</evidence>
<dbReference type="Gene3D" id="3.40.50.150">
    <property type="entry name" value="Vaccinia Virus protein VP39"/>
    <property type="match status" value="1"/>
</dbReference>
<evidence type="ECO:0000256" key="2">
    <source>
        <dbReference type="ARBA" id="ARBA00022603"/>
    </source>
</evidence>
<dbReference type="InterPro" id="IPR036390">
    <property type="entry name" value="WH_DNA-bd_sf"/>
</dbReference>
<dbReference type="InterPro" id="IPR016461">
    <property type="entry name" value="COMT-like"/>
</dbReference>
<dbReference type="Proteomes" id="UP001058974">
    <property type="component" value="Chromosome 1"/>
</dbReference>
<dbReference type="OrthoDB" id="1606438at2759"/>
<protein>
    <recommendedName>
        <fullName evidence="6">caffeate O-methyltransferase</fullName>
        <ecNumber evidence="6">2.1.1.68</ecNumber>
    </recommendedName>
</protein>
<dbReference type="SUPFAM" id="SSF53335">
    <property type="entry name" value="S-adenosyl-L-methionine-dependent methyltransferases"/>
    <property type="match status" value="1"/>
</dbReference>
<keyword evidence="12" id="KW-1185">Reference proteome</keyword>
<comment type="function">
    <text evidence="7">Catalyzes the conversion of caffeic acid to ferulic acid and of 5-hydroxyferulic acid to sinapic acid. The resulting products may subsequently be converted to the corresponding alcohols that are incorporated into lignins.</text>
</comment>
<keyword evidence="4" id="KW-0949">S-adenosyl-L-methionine</keyword>
<proteinExistence type="predicted"/>
<keyword evidence="3" id="KW-0808">Transferase</keyword>
<feature type="active site" description="Proton acceptor" evidence="8">
    <location>
        <position position="279"/>
    </location>
</feature>
<evidence type="ECO:0000259" key="10">
    <source>
        <dbReference type="Pfam" id="PF08100"/>
    </source>
</evidence>
<dbReference type="GO" id="GO:0046983">
    <property type="term" value="F:protein dimerization activity"/>
    <property type="evidence" value="ECO:0007669"/>
    <property type="project" value="InterPro"/>
</dbReference>
<organism evidence="11 12">
    <name type="scientific">Pisum sativum</name>
    <name type="common">Garden pea</name>
    <name type="synonym">Lathyrus oleraceus</name>
    <dbReference type="NCBI Taxonomy" id="3888"/>
    <lineage>
        <taxon>Eukaryota</taxon>
        <taxon>Viridiplantae</taxon>
        <taxon>Streptophyta</taxon>
        <taxon>Embryophyta</taxon>
        <taxon>Tracheophyta</taxon>
        <taxon>Spermatophyta</taxon>
        <taxon>Magnoliopsida</taxon>
        <taxon>eudicotyledons</taxon>
        <taxon>Gunneridae</taxon>
        <taxon>Pentapetalae</taxon>
        <taxon>rosids</taxon>
        <taxon>fabids</taxon>
        <taxon>Fabales</taxon>
        <taxon>Fabaceae</taxon>
        <taxon>Papilionoideae</taxon>
        <taxon>50 kb inversion clade</taxon>
        <taxon>NPAAA clade</taxon>
        <taxon>Hologalegina</taxon>
        <taxon>IRL clade</taxon>
        <taxon>Fabeae</taxon>
        <taxon>Lathyrus</taxon>
    </lineage>
</organism>
<dbReference type="AlphaFoldDB" id="A0A9D5BJP1"/>
<dbReference type="Pfam" id="PF00891">
    <property type="entry name" value="Methyltransf_2"/>
    <property type="match status" value="1"/>
</dbReference>
<dbReference type="GO" id="GO:0008757">
    <property type="term" value="F:S-adenosylmethionine-dependent methyltransferase activity"/>
    <property type="evidence" value="ECO:0007669"/>
    <property type="project" value="UniProtKB-ARBA"/>
</dbReference>
<dbReference type="InterPro" id="IPR036388">
    <property type="entry name" value="WH-like_DNA-bd_sf"/>
</dbReference>
<dbReference type="PIRSF" id="PIRSF005739">
    <property type="entry name" value="O-mtase"/>
    <property type="match status" value="1"/>
</dbReference>
<dbReference type="Gene3D" id="1.10.10.10">
    <property type="entry name" value="Winged helix-like DNA-binding domain superfamily/Winged helix DNA-binding domain"/>
    <property type="match status" value="1"/>
</dbReference>
<name>A0A9D5BJP1_PEA</name>
<dbReference type="Gramene" id="Psat01G0331500-T1">
    <property type="protein sequence ID" value="KAI5444989.1"/>
    <property type="gene ID" value="KIW84_013315"/>
</dbReference>
<keyword evidence="2" id="KW-0489">Methyltransferase</keyword>
<evidence type="ECO:0000256" key="3">
    <source>
        <dbReference type="ARBA" id="ARBA00022679"/>
    </source>
</evidence>
<feature type="domain" description="O-methyltransferase C-terminal" evidence="9">
    <location>
        <begin position="150"/>
        <end position="355"/>
    </location>
</feature>
<dbReference type="FunFam" id="3.40.50.150:FF:000061">
    <property type="entry name" value="Caffeic acid O-methyltransferase"/>
    <property type="match status" value="1"/>
</dbReference>
<comment type="pathway">
    <text evidence="1">Aromatic compound metabolism; phenylpropanoid biosynthesis.</text>
</comment>
<dbReference type="FunFam" id="1.10.10.10:FF:000357">
    <property type="entry name" value="Caffeic acid 3-O-methyltransferase"/>
    <property type="match status" value="1"/>
</dbReference>
<evidence type="ECO:0000256" key="1">
    <source>
        <dbReference type="ARBA" id="ARBA00004928"/>
    </source>
</evidence>
<evidence type="ECO:0000256" key="5">
    <source>
        <dbReference type="ARBA" id="ARBA00022733"/>
    </source>
</evidence>
<evidence type="ECO:0000313" key="12">
    <source>
        <dbReference type="Proteomes" id="UP001058974"/>
    </source>
</evidence>
<evidence type="ECO:0000259" key="9">
    <source>
        <dbReference type="Pfam" id="PF00891"/>
    </source>
</evidence>
<dbReference type="Gramene" id="Psat1g118280.1">
    <property type="protein sequence ID" value="Psat1g118280.1.cds"/>
    <property type="gene ID" value="Psat1g118280"/>
</dbReference>
<keyword evidence="5" id="KW-0438">Lignin biosynthesis</keyword>